<dbReference type="EMBL" id="LIHL02000003">
    <property type="protein sequence ID" value="KAF5475783.1"/>
    <property type="molecule type" value="Genomic_DNA"/>
</dbReference>
<proteinExistence type="predicted"/>
<evidence type="ECO:0000313" key="4">
    <source>
        <dbReference type="Proteomes" id="UP000619265"/>
    </source>
</evidence>
<dbReference type="Gramene" id="Jr03_20890_p1">
    <property type="protein sequence ID" value="cds.Jr03_20890_p1"/>
    <property type="gene ID" value="Jr03_20890"/>
</dbReference>
<sequence length="529" mass="59526">MTMESYYSWGNVPSCHKLKSDFKFCIKIKDVHVIHSLGLKLLDNQVPGSCSGLTQSKPSPSSNPSLKPELWSGYTKRARSTDSSSFSNTSPEQNMQNRNPPNPESNPHHPASPYFIQPGEGASSLLVPELLTTENYVTWARTMCRALNIKNKLGFINGKITKPTNTSDPLFTPWERCNDMIIAWIQHSVSIEHRPTIAHADNAATVWHDLCERFSIQNAPRIFQLRKSVSALIQDDDSVSIYYNKLKGYWDELEIYEPMPLCTCGSVKILADYHYRSKVMQFLMGIHDSYDNIRAQILLYDPLPPLNRVLSLVQQEERRRQLHSLPLSTPVAMITKGPDQRFHPNSQRDKLFCSHCNISGHSLERCFKANPGLPVCSHCHIPGHNKEKCYKLHGFPPGHKNFYKNRPAANHVSFEQEQVSNTPAITQEQYSRLIALLQTQPPEAHVPAANQVQMTSTSLDVPPMSGINICFSAQTHTAAQHVAAPWIIDTGATNHMICSPRFFTHITATISNAVRLPNGPFLLDDDWAG</sequence>
<reference evidence="3" key="1">
    <citation type="submission" date="2015-10" db="EMBL/GenBank/DDBJ databases">
        <authorList>
            <person name="Martinez-Garcia P.J."/>
            <person name="Crepeau M.W."/>
            <person name="Puiu D."/>
            <person name="Gonzalez-Ibeas D."/>
            <person name="Whalen J."/>
            <person name="Stevens K."/>
            <person name="Paul R."/>
            <person name="Butterfield T."/>
            <person name="Britton M."/>
            <person name="Reagan R."/>
            <person name="Chakraborty S."/>
            <person name="Walawage S.L."/>
            <person name="Vasquez-Gross H.A."/>
            <person name="Cardeno C."/>
            <person name="Famula R."/>
            <person name="Pratt K."/>
            <person name="Kuruganti S."/>
            <person name="Aradhya M.K."/>
            <person name="Leslie C.A."/>
            <person name="Dandekar A.M."/>
            <person name="Salzberg S.L."/>
            <person name="Wegrzyn J.L."/>
            <person name="Langley C.H."/>
            <person name="Neale D.B."/>
        </authorList>
    </citation>
    <scope>NUCLEOTIDE SEQUENCE</scope>
    <source>
        <tissue evidence="3">Leaves</tissue>
    </source>
</reference>
<dbReference type="PANTHER" id="PTHR37610">
    <property type="entry name" value="CCHC-TYPE DOMAIN-CONTAINING PROTEIN"/>
    <property type="match status" value="1"/>
</dbReference>
<dbReference type="InterPro" id="IPR029472">
    <property type="entry name" value="Copia-like_N"/>
</dbReference>
<name>A0A833Y1P2_JUGRE</name>
<protein>
    <recommendedName>
        <fullName evidence="2">Retrotransposon Copia-like N-terminal domain-containing protein</fullName>
    </recommendedName>
</protein>
<dbReference type="Proteomes" id="UP000619265">
    <property type="component" value="Unassembled WGS sequence"/>
</dbReference>
<reference evidence="3" key="2">
    <citation type="submission" date="2020-03" db="EMBL/GenBank/DDBJ databases">
        <title>Walnut 2.0.</title>
        <authorList>
            <person name="Marrano A."/>
            <person name="Britton M."/>
            <person name="Zimin A.V."/>
            <person name="Zaini P.A."/>
            <person name="Workman R."/>
            <person name="Puiu D."/>
            <person name="Bianco L."/>
            <person name="Allen B.J."/>
            <person name="Troggio M."/>
            <person name="Leslie C.A."/>
            <person name="Timp W."/>
            <person name="Dendekar A."/>
            <person name="Salzberg S.L."/>
            <person name="Neale D.B."/>
        </authorList>
    </citation>
    <scope>NUCLEOTIDE SEQUENCE</scope>
    <source>
        <tissue evidence="3">Leaves</tissue>
    </source>
</reference>
<evidence type="ECO:0000313" key="3">
    <source>
        <dbReference type="EMBL" id="KAF5475783.1"/>
    </source>
</evidence>
<evidence type="ECO:0000259" key="2">
    <source>
        <dbReference type="Pfam" id="PF14244"/>
    </source>
</evidence>
<dbReference type="AlphaFoldDB" id="A0A833Y1P2"/>
<organism evidence="3 4">
    <name type="scientific">Juglans regia</name>
    <name type="common">English walnut</name>
    <dbReference type="NCBI Taxonomy" id="51240"/>
    <lineage>
        <taxon>Eukaryota</taxon>
        <taxon>Viridiplantae</taxon>
        <taxon>Streptophyta</taxon>
        <taxon>Embryophyta</taxon>
        <taxon>Tracheophyta</taxon>
        <taxon>Spermatophyta</taxon>
        <taxon>Magnoliopsida</taxon>
        <taxon>eudicotyledons</taxon>
        <taxon>Gunneridae</taxon>
        <taxon>Pentapetalae</taxon>
        <taxon>rosids</taxon>
        <taxon>fabids</taxon>
        <taxon>Fagales</taxon>
        <taxon>Juglandaceae</taxon>
        <taxon>Juglans</taxon>
    </lineage>
</organism>
<feature type="compositionally biased region" description="Low complexity" evidence="1">
    <location>
        <begin position="56"/>
        <end position="68"/>
    </location>
</feature>
<dbReference type="PANTHER" id="PTHR37610:SF100">
    <property type="entry name" value="COPIA-LIKE POLYPROTEIN_RETROTRANSPOSON"/>
    <property type="match status" value="1"/>
</dbReference>
<feature type="region of interest" description="Disordered" evidence="1">
    <location>
        <begin position="50"/>
        <end position="114"/>
    </location>
</feature>
<comment type="caution">
    <text evidence="3">The sequence shown here is derived from an EMBL/GenBank/DDBJ whole genome shotgun (WGS) entry which is preliminary data.</text>
</comment>
<dbReference type="Pfam" id="PF14244">
    <property type="entry name" value="Retrotran_gag_3"/>
    <property type="match status" value="1"/>
</dbReference>
<accession>A0A833Y1P2</accession>
<feature type="domain" description="Retrotransposon Copia-like N-terminal" evidence="2">
    <location>
        <begin position="120"/>
        <end position="164"/>
    </location>
</feature>
<gene>
    <name evidence="3" type="ORF">F2P56_007553</name>
</gene>
<evidence type="ECO:0000256" key="1">
    <source>
        <dbReference type="SAM" id="MobiDB-lite"/>
    </source>
</evidence>
<feature type="compositionally biased region" description="Low complexity" evidence="1">
    <location>
        <begin position="81"/>
        <end position="90"/>
    </location>
</feature>